<name>A0A835ANI2_9POAL</name>
<evidence type="ECO:0000256" key="5">
    <source>
        <dbReference type="ARBA" id="ARBA00022840"/>
    </source>
</evidence>
<dbReference type="SMART" id="SM00220">
    <property type="entry name" value="S_TKc"/>
    <property type="match status" value="1"/>
</dbReference>
<dbReference type="PANTHER" id="PTHR45647">
    <property type="entry name" value="OS02G0152300 PROTEIN"/>
    <property type="match status" value="1"/>
</dbReference>
<dbReference type="SUPFAM" id="SSF56112">
    <property type="entry name" value="Protein kinase-like (PK-like)"/>
    <property type="match status" value="1"/>
</dbReference>
<feature type="region of interest" description="Disordered" evidence="7">
    <location>
        <begin position="133"/>
        <end position="176"/>
    </location>
</feature>
<keyword evidence="6" id="KW-0175">Coiled coil</keyword>
<dbReference type="FunFam" id="3.30.200.20:FF:000162">
    <property type="entry name" value="Adenine nucleotide alpha hydrolase-like domain kinase"/>
    <property type="match status" value="1"/>
</dbReference>
<accession>A0A835ANI2</accession>
<keyword evidence="10" id="KW-1185">Reference proteome</keyword>
<dbReference type="EC" id="2.3.2.27" evidence="2"/>
<dbReference type="Pfam" id="PF07714">
    <property type="entry name" value="PK_Tyr_Ser-Thr"/>
    <property type="match status" value="1"/>
</dbReference>
<dbReference type="EMBL" id="JACEFO010002248">
    <property type="protein sequence ID" value="KAF8670981.1"/>
    <property type="molecule type" value="Genomic_DNA"/>
</dbReference>
<feature type="domain" description="Protein kinase" evidence="8">
    <location>
        <begin position="334"/>
        <end position="597"/>
    </location>
</feature>
<evidence type="ECO:0000256" key="3">
    <source>
        <dbReference type="ARBA" id="ARBA00022741"/>
    </source>
</evidence>
<dbReference type="PROSITE" id="PS00108">
    <property type="entry name" value="PROTEIN_KINASE_ST"/>
    <property type="match status" value="1"/>
</dbReference>
<dbReference type="GO" id="GO:0016747">
    <property type="term" value="F:acyltransferase activity, transferring groups other than amino-acyl groups"/>
    <property type="evidence" value="ECO:0007669"/>
    <property type="project" value="UniProtKB-ARBA"/>
</dbReference>
<dbReference type="InterPro" id="IPR001245">
    <property type="entry name" value="Ser-Thr/Tyr_kinase_cat_dom"/>
</dbReference>
<dbReference type="InterPro" id="IPR008271">
    <property type="entry name" value="Ser/Thr_kinase_AS"/>
</dbReference>
<comment type="catalytic activity">
    <reaction evidence="1">
        <text>S-ubiquitinyl-[E2 ubiquitin-conjugating enzyme]-L-cysteine + [acceptor protein]-L-lysine = [E2 ubiquitin-conjugating enzyme]-L-cysteine + N(6)-ubiquitinyl-[acceptor protein]-L-lysine.</text>
        <dbReference type="EC" id="2.3.2.27"/>
    </reaction>
</comment>
<evidence type="ECO:0000256" key="7">
    <source>
        <dbReference type="SAM" id="MobiDB-lite"/>
    </source>
</evidence>
<dbReference type="InterPro" id="IPR023213">
    <property type="entry name" value="CAT-like_dom_sf"/>
</dbReference>
<dbReference type="GO" id="GO:0005524">
    <property type="term" value="F:ATP binding"/>
    <property type="evidence" value="ECO:0007669"/>
    <property type="project" value="UniProtKB-KW"/>
</dbReference>
<feature type="coiled-coil region" evidence="6">
    <location>
        <begin position="200"/>
        <end position="280"/>
    </location>
</feature>
<feature type="compositionally biased region" description="Low complexity" evidence="7">
    <location>
        <begin position="153"/>
        <end position="166"/>
    </location>
</feature>
<dbReference type="Proteomes" id="UP000636709">
    <property type="component" value="Unassembled WGS sequence"/>
</dbReference>
<comment type="caution">
    <text evidence="9">The sequence shown here is derived from an EMBL/GenBank/DDBJ whole genome shotgun (WGS) entry which is preliminary data.</text>
</comment>
<dbReference type="Gene3D" id="1.10.510.10">
    <property type="entry name" value="Transferase(Phosphotransferase) domain 1"/>
    <property type="match status" value="1"/>
</dbReference>
<dbReference type="InterPro" id="IPR000719">
    <property type="entry name" value="Prot_kinase_dom"/>
</dbReference>
<dbReference type="InterPro" id="IPR011009">
    <property type="entry name" value="Kinase-like_dom_sf"/>
</dbReference>
<sequence length="883" mass="97498">MQGGPLSPDEYRAASPPALLHQPASTIVVAIDRDRNSQLAVKWVVDHLLSSASHIVLLHVAAHYPANRTSKFKNADVPSTLMKCAPDYCNIYVVAKGKSVNVRLAKCGVPNAGADISPDTDSLRGASLYMRRGSRGYLPPATPPDTSRRSVDSRSTTTLPELTTRPPFRERSLPSSATKNVMIPAAKDYSDVSSSRSQAQREVEVEMRRLRLELKQTMDMYNAACKEALNAKQRAKEMQLLKLEEARRLEEARHAEEAALALAEMEKAKCRAAMEAAEAAQRLADLEAQRRRNAEVRARREADEKVRALDAISSHDFRYRKYHIDEIETATERFSDELKIGEGGYGPVYRASLDHTPVAIKVLRPDAHQGRKQFQQEVEVLSCIRHPNMVLLLGACPEYGCLVYEYMENGSLEDRLFRRGGTAPIPWPHRFRIAAEIATSLLFLHQAKPEPLVHRDLKPANILLDRNFVSKISDVGLARLVPPAVADSVTQYRLTATAGTFCYIDPEYQQTGKLGVKSDIYSLGVLLLQVVTARPPRGLTHHVEKAIDAGTFHQMLDITVKDWPVEEALGYAKLALKCTELRRRDRPDLATVILPELNRLRNVGIAYEAARMAAGTSCGGGGGDGGVQISYTSWFSAPSIVPVRCDDSLLRNFPISSAPLQVLLGMDPLEDLIGLEITIPSSLINRIKVEFSKRFTGEPCTKFEVASAVLWQCRTRAIMCNPETPALFSYAVNIRKHVGAKQGYYGNCLAGQLVVATSGIVASGDIVDLVKMIKQSKEKIADQFKKIDEDSNQQAVGPQMEQLAQLRYSILIVSSWGNLGFDEVDFGSGGPDRVTPYGNYKSPFPLCAMCLPFKAKDGVNMLGAVVKEEHAGAFLGEIERFTK</sequence>
<evidence type="ECO:0000313" key="10">
    <source>
        <dbReference type="Proteomes" id="UP000636709"/>
    </source>
</evidence>
<evidence type="ECO:0000313" key="9">
    <source>
        <dbReference type="EMBL" id="KAF8670981.1"/>
    </source>
</evidence>
<dbReference type="AlphaFoldDB" id="A0A835ANI2"/>
<dbReference type="InterPro" id="IPR051348">
    <property type="entry name" value="U-box_ubiquitin_ligases"/>
</dbReference>
<dbReference type="PROSITE" id="PS50011">
    <property type="entry name" value="PROTEIN_KINASE_DOM"/>
    <property type="match status" value="1"/>
</dbReference>
<proteinExistence type="predicted"/>
<protein>
    <recommendedName>
        <fullName evidence="2">RING-type E3 ubiquitin transferase</fullName>
        <ecNumber evidence="2">2.3.2.27</ecNumber>
    </recommendedName>
</protein>
<evidence type="ECO:0000256" key="2">
    <source>
        <dbReference type="ARBA" id="ARBA00012483"/>
    </source>
</evidence>
<dbReference type="PANTHER" id="PTHR45647:SF118">
    <property type="entry name" value="OS01G0581400 PROTEIN"/>
    <property type="match status" value="1"/>
</dbReference>
<reference evidence="9" key="1">
    <citation type="submission" date="2020-07" db="EMBL/GenBank/DDBJ databases">
        <title>Genome sequence and genetic diversity analysis of an under-domesticated orphan crop, white fonio (Digitaria exilis).</title>
        <authorList>
            <person name="Bennetzen J.L."/>
            <person name="Chen S."/>
            <person name="Ma X."/>
            <person name="Wang X."/>
            <person name="Yssel A.E.J."/>
            <person name="Chaluvadi S.R."/>
            <person name="Johnson M."/>
            <person name="Gangashetty P."/>
            <person name="Hamidou F."/>
            <person name="Sanogo M.D."/>
            <person name="Zwaenepoel A."/>
            <person name="Wallace J."/>
            <person name="Van De Peer Y."/>
            <person name="Van Deynze A."/>
        </authorList>
    </citation>
    <scope>NUCLEOTIDE SEQUENCE</scope>
    <source>
        <tissue evidence="9">Leaves</tissue>
    </source>
</reference>
<dbReference type="Gene3D" id="3.30.559.10">
    <property type="entry name" value="Chloramphenicol acetyltransferase-like domain"/>
    <property type="match status" value="1"/>
</dbReference>
<gene>
    <name evidence="9" type="ORF">HU200_050253</name>
</gene>
<evidence type="ECO:0000256" key="1">
    <source>
        <dbReference type="ARBA" id="ARBA00000900"/>
    </source>
</evidence>
<dbReference type="Gene3D" id="3.30.200.20">
    <property type="entry name" value="Phosphorylase Kinase, domain 1"/>
    <property type="match status" value="1"/>
</dbReference>
<dbReference type="Pfam" id="PF02458">
    <property type="entry name" value="Transferase"/>
    <property type="match status" value="1"/>
</dbReference>
<keyword evidence="5" id="KW-0067">ATP-binding</keyword>
<evidence type="ECO:0000256" key="4">
    <source>
        <dbReference type="ARBA" id="ARBA00022786"/>
    </source>
</evidence>
<evidence type="ECO:0000259" key="8">
    <source>
        <dbReference type="PROSITE" id="PS50011"/>
    </source>
</evidence>
<organism evidence="9 10">
    <name type="scientific">Digitaria exilis</name>
    <dbReference type="NCBI Taxonomy" id="1010633"/>
    <lineage>
        <taxon>Eukaryota</taxon>
        <taxon>Viridiplantae</taxon>
        <taxon>Streptophyta</taxon>
        <taxon>Embryophyta</taxon>
        <taxon>Tracheophyta</taxon>
        <taxon>Spermatophyta</taxon>
        <taxon>Magnoliopsida</taxon>
        <taxon>Liliopsida</taxon>
        <taxon>Poales</taxon>
        <taxon>Poaceae</taxon>
        <taxon>PACMAD clade</taxon>
        <taxon>Panicoideae</taxon>
        <taxon>Panicodae</taxon>
        <taxon>Paniceae</taxon>
        <taxon>Anthephorinae</taxon>
        <taxon>Digitaria</taxon>
    </lineage>
</organism>
<evidence type="ECO:0000256" key="6">
    <source>
        <dbReference type="SAM" id="Coils"/>
    </source>
</evidence>
<keyword evidence="3" id="KW-0547">Nucleotide-binding</keyword>
<dbReference type="GO" id="GO:0004672">
    <property type="term" value="F:protein kinase activity"/>
    <property type="evidence" value="ECO:0007669"/>
    <property type="project" value="InterPro"/>
</dbReference>
<keyword evidence="4" id="KW-0833">Ubl conjugation pathway</keyword>
<dbReference type="GO" id="GO:0061630">
    <property type="term" value="F:ubiquitin protein ligase activity"/>
    <property type="evidence" value="ECO:0007669"/>
    <property type="project" value="UniProtKB-EC"/>
</dbReference>
<dbReference type="OrthoDB" id="4062651at2759"/>